<dbReference type="KEGG" id="mbd:MEBOL_000671"/>
<dbReference type="GO" id="GO:0030600">
    <property type="term" value="F:feruloyl esterase activity"/>
    <property type="evidence" value="ECO:0007669"/>
    <property type="project" value="InterPro"/>
</dbReference>
<keyword evidence="8" id="KW-0472">Membrane</keyword>
<dbReference type="InterPro" id="IPR029058">
    <property type="entry name" value="AB_hydrolase_fold"/>
</dbReference>
<organism evidence="10 11">
    <name type="scientific">Melittangium boletus DSM 14713</name>
    <dbReference type="NCBI Taxonomy" id="1294270"/>
    <lineage>
        <taxon>Bacteria</taxon>
        <taxon>Pseudomonadati</taxon>
        <taxon>Myxococcota</taxon>
        <taxon>Myxococcia</taxon>
        <taxon>Myxococcales</taxon>
        <taxon>Cystobacterineae</taxon>
        <taxon>Archangiaceae</taxon>
        <taxon>Melittangium</taxon>
    </lineage>
</organism>
<keyword evidence="3" id="KW-0858">Xylan degradation</keyword>
<evidence type="ECO:0000256" key="6">
    <source>
        <dbReference type="ARBA" id="ARBA00023277"/>
    </source>
</evidence>
<dbReference type="Gene3D" id="3.40.50.1820">
    <property type="entry name" value="alpha/beta hydrolase"/>
    <property type="match status" value="1"/>
</dbReference>
<evidence type="ECO:0000256" key="1">
    <source>
        <dbReference type="ARBA" id="ARBA00004613"/>
    </source>
</evidence>
<evidence type="ECO:0000256" key="7">
    <source>
        <dbReference type="ARBA" id="ARBA00023326"/>
    </source>
</evidence>
<dbReference type="InterPro" id="IPR035992">
    <property type="entry name" value="Ricin_B-like_lectins"/>
</dbReference>
<dbReference type="EMBL" id="CP022163">
    <property type="protein sequence ID" value="ATB27233.1"/>
    <property type="molecule type" value="Genomic_DNA"/>
</dbReference>
<dbReference type="SUPFAM" id="SSF50370">
    <property type="entry name" value="Ricin B-like lectins"/>
    <property type="match status" value="1"/>
</dbReference>
<dbReference type="PANTHER" id="PTHR38050">
    <property type="match status" value="1"/>
</dbReference>
<keyword evidence="2" id="KW-0964">Secreted</keyword>
<proteinExistence type="predicted"/>
<name>A0A250I7S2_9BACT</name>
<dbReference type="InterPro" id="IPR043595">
    <property type="entry name" value="FaeB/C/D"/>
</dbReference>
<reference evidence="10 11" key="1">
    <citation type="submission" date="2017-06" db="EMBL/GenBank/DDBJ databases">
        <authorList>
            <person name="Kim H.J."/>
            <person name="Triplett B.A."/>
        </authorList>
    </citation>
    <scope>NUCLEOTIDE SEQUENCE [LARGE SCALE GENOMIC DNA]</scope>
    <source>
        <strain evidence="10 11">DSM 14713</strain>
    </source>
</reference>
<dbReference type="GO" id="GO:0045493">
    <property type="term" value="P:xylan catabolic process"/>
    <property type="evidence" value="ECO:0007669"/>
    <property type="project" value="UniProtKB-KW"/>
</dbReference>
<dbReference type="Proteomes" id="UP000217289">
    <property type="component" value="Chromosome"/>
</dbReference>
<gene>
    <name evidence="10" type="ORF">MEBOL_000671</name>
</gene>
<dbReference type="InterPro" id="IPR000772">
    <property type="entry name" value="Ricin_B_lectin"/>
</dbReference>
<dbReference type="SMART" id="SM00458">
    <property type="entry name" value="RICIN"/>
    <property type="match status" value="1"/>
</dbReference>
<keyword evidence="4" id="KW-0732">Signal</keyword>
<dbReference type="Pfam" id="PF00652">
    <property type="entry name" value="Ricin_B_lectin"/>
    <property type="match status" value="1"/>
</dbReference>
<dbReference type="PANTHER" id="PTHR38050:SF2">
    <property type="entry name" value="FERULOYL ESTERASE C-RELATED"/>
    <property type="match status" value="1"/>
</dbReference>
<evidence type="ECO:0000259" key="9">
    <source>
        <dbReference type="SMART" id="SM00458"/>
    </source>
</evidence>
<dbReference type="PROSITE" id="PS50231">
    <property type="entry name" value="RICIN_B_LECTIN"/>
    <property type="match status" value="1"/>
</dbReference>
<keyword evidence="11" id="KW-1185">Reference proteome</keyword>
<comment type="subcellular location">
    <subcellularLocation>
        <location evidence="1">Secreted</location>
    </subcellularLocation>
</comment>
<feature type="transmembrane region" description="Helical" evidence="8">
    <location>
        <begin position="41"/>
        <end position="62"/>
    </location>
</feature>
<keyword evidence="8" id="KW-0812">Transmembrane</keyword>
<accession>A0A250I7S2</accession>
<keyword evidence="8" id="KW-1133">Transmembrane helix</keyword>
<dbReference type="GO" id="GO:0005576">
    <property type="term" value="C:extracellular region"/>
    <property type="evidence" value="ECO:0007669"/>
    <property type="project" value="UniProtKB-SubCell"/>
</dbReference>
<keyword evidence="5" id="KW-0378">Hydrolase</keyword>
<dbReference type="SUPFAM" id="SSF53474">
    <property type="entry name" value="alpha/beta-Hydrolases"/>
    <property type="match status" value="1"/>
</dbReference>
<evidence type="ECO:0000256" key="2">
    <source>
        <dbReference type="ARBA" id="ARBA00022525"/>
    </source>
</evidence>
<dbReference type="Gene3D" id="2.80.10.50">
    <property type="match status" value="1"/>
</dbReference>
<feature type="domain" description="Ricin B lectin" evidence="9">
    <location>
        <begin position="67"/>
        <end position="196"/>
    </location>
</feature>
<evidence type="ECO:0000256" key="5">
    <source>
        <dbReference type="ARBA" id="ARBA00022801"/>
    </source>
</evidence>
<evidence type="ECO:0000313" key="10">
    <source>
        <dbReference type="EMBL" id="ATB27233.1"/>
    </source>
</evidence>
<protein>
    <submittedName>
        <fullName evidence="10">Feruloyl esterase</fullName>
    </submittedName>
</protein>
<evidence type="ECO:0000256" key="8">
    <source>
        <dbReference type="SAM" id="Phobius"/>
    </source>
</evidence>
<keyword evidence="6" id="KW-0119">Carbohydrate metabolism</keyword>
<evidence type="ECO:0000256" key="3">
    <source>
        <dbReference type="ARBA" id="ARBA00022651"/>
    </source>
</evidence>
<sequence>MRAGTVDLTERKPWRIRAACTGIDIPYARPSRAVRHRGLRVLRAAVLSGVSLVGLPGLAAIAPHLADRTGPIVGLAGKCVDVAASGTANGTAVQLYTCATGVAQTWTISDTGTIRNPHSGKCLDVTGQGTANGSTIQLWDCNGSGAQQWIYDASAQTLRNPQSGRCLDVTGENSADRTRLQIWDCNGQSNQKWRLPGDDGACTRSVAAGDSTLAVTFNGVRYNVAVYVPSGVGATTRLPLVLNLHGTGSSGSGQIAYSNIKSAAQTNKFAVVAPSGAIVSGSGFAWNVPGVTSGPRDDVAFLDQVITTMGSTLCGEPGRVFAIGYSGGARMASAFSCARPDRLAGLAAIAGLRAGRPDPANMSQPEAAACRPASTVPVVAFHGQQDYTNPYDGGGSSVWQYSVPAAQQRWATLNGCGPTPTTVSVSSHVSKLTYSGCRNGADVLLYRISNGGHTWPGTPQPSPGNGTTTQEIDANALLWSFFASH</sequence>
<evidence type="ECO:0000313" key="11">
    <source>
        <dbReference type="Proteomes" id="UP000217289"/>
    </source>
</evidence>
<dbReference type="CDD" id="cd23451">
    <property type="entry name" value="beta-trefoil_Ricin_laminarinase"/>
    <property type="match status" value="1"/>
</dbReference>
<evidence type="ECO:0000256" key="4">
    <source>
        <dbReference type="ARBA" id="ARBA00022729"/>
    </source>
</evidence>
<dbReference type="AlphaFoldDB" id="A0A250I7S2"/>
<dbReference type="OrthoDB" id="9767239at2"/>
<keyword evidence="7" id="KW-0624">Polysaccharide degradation</keyword>